<dbReference type="EMBL" id="UYRR01028209">
    <property type="protein sequence ID" value="VDK38723.1"/>
    <property type="molecule type" value="Genomic_DNA"/>
</dbReference>
<protein>
    <submittedName>
        <fullName evidence="2">Uncharacterized protein</fullName>
    </submittedName>
</protein>
<reference evidence="2 3" key="1">
    <citation type="submission" date="2018-11" db="EMBL/GenBank/DDBJ databases">
        <authorList>
            <consortium name="Pathogen Informatics"/>
        </authorList>
    </citation>
    <scope>NUCLEOTIDE SEQUENCE [LARGE SCALE GENOMIC DNA]</scope>
</reference>
<name>A0A3P6Q8R9_ANISI</name>
<dbReference type="Proteomes" id="UP000267096">
    <property type="component" value="Unassembled WGS sequence"/>
</dbReference>
<keyword evidence="3" id="KW-1185">Reference proteome</keyword>
<sequence length="89" mass="9317">MSTAQPSLAGEIPELGTQIALISKPPPPVVKRMTRKAKAVAYAMTASSLEDDDESKKKQEIGNSSHNCETISPGLPGLATGHNAFPFGP</sequence>
<evidence type="ECO:0000313" key="2">
    <source>
        <dbReference type="EMBL" id="VDK38723.1"/>
    </source>
</evidence>
<gene>
    <name evidence="2" type="ORF">ASIM_LOCUS9337</name>
</gene>
<dbReference type="AlphaFoldDB" id="A0A3P6Q8R9"/>
<evidence type="ECO:0000256" key="1">
    <source>
        <dbReference type="SAM" id="MobiDB-lite"/>
    </source>
</evidence>
<evidence type="ECO:0000313" key="3">
    <source>
        <dbReference type="Proteomes" id="UP000267096"/>
    </source>
</evidence>
<feature type="compositionally biased region" description="Polar residues" evidence="1">
    <location>
        <begin position="61"/>
        <end position="70"/>
    </location>
</feature>
<proteinExistence type="predicted"/>
<accession>A0A3P6Q8R9</accession>
<organism evidence="2 3">
    <name type="scientific">Anisakis simplex</name>
    <name type="common">Herring worm</name>
    <dbReference type="NCBI Taxonomy" id="6269"/>
    <lineage>
        <taxon>Eukaryota</taxon>
        <taxon>Metazoa</taxon>
        <taxon>Ecdysozoa</taxon>
        <taxon>Nematoda</taxon>
        <taxon>Chromadorea</taxon>
        <taxon>Rhabditida</taxon>
        <taxon>Spirurina</taxon>
        <taxon>Ascaridomorpha</taxon>
        <taxon>Ascaridoidea</taxon>
        <taxon>Anisakidae</taxon>
        <taxon>Anisakis</taxon>
        <taxon>Anisakis simplex complex</taxon>
    </lineage>
</organism>
<feature type="region of interest" description="Disordered" evidence="1">
    <location>
        <begin position="46"/>
        <end position="89"/>
    </location>
</feature>